<dbReference type="OrthoDB" id="1260832at2"/>
<name>A0A2N3HNR0_9FLAO</name>
<protein>
    <submittedName>
        <fullName evidence="1">Uncharacterized protein</fullName>
    </submittedName>
</protein>
<organism evidence="1 2">
    <name type="scientific">Confluentibacter flavum</name>
    <dbReference type="NCBI Taxonomy" id="1909700"/>
    <lineage>
        <taxon>Bacteria</taxon>
        <taxon>Pseudomonadati</taxon>
        <taxon>Bacteroidota</taxon>
        <taxon>Flavobacteriia</taxon>
        <taxon>Flavobacteriales</taxon>
        <taxon>Flavobacteriaceae</taxon>
        <taxon>Confluentibacter</taxon>
    </lineage>
</organism>
<sequence length="126" mass="14907">MIFFYFSWNTLSLELTGISISIVLETLFSPHSNSELTHQIAYNIASFTGKEKQEKTELYKYVKKYYSIRSKLVHGETVKEEELNSIPPFFKFICDIILKIISDDKLIHVFNDNQKRKEFLNDKLFQ</sequence>
<accession>A0A2N3HNR0</accession>
<evidence type="ECO:0000313" key="2">
    <source>
        <dbReference type="Proteomes" id="UP000233435"/>
    </source>
</evidence>
<keyword evidence="2" id="KW-1185">Reference proteome</keyword>
<comment type="caution">
    <text evidence="1">The sequence shown here is derived from an EMBL/GenBank/DDBJ whole genome shotgun (WGS) entry which is preliminary data.</text>
</comment>
<dbReference type="AlphaFoldDB" id="A0A2N3HNR0"/>
<dbReference type="EMBL" id="PJEO01000013">
    <property type="protein sequence ID" value="PKQ46494.1"/>
    <property type="molecule type" value="Genomic_DNA"/>
</dbReference>
<reference evidence="1 2" key="1">
    <citation type="submission" date="2017-12" db="EMBL/GenBank/DDBJ databases">
        <title>Confluentibacter flavum sp. nov., isolated from the saline lake.</title>
        <authorList>
            <person name="Yu L."/>
        </authorList>
    </citation>
    <scope>NUCLEOTIDE SEQUENCE [LARGE SCALE GENOMIC DNA]</scope>
    <source>
        <strain evidence="1 2">3B</strain>
    </source>
</reference>
<evidence type="ECO:0000313" key="1">
    <source>
        <dbReference type="EMBL" id="PKQ46494.1"/>
    </source>
</evidence>
<gene>
    <name evidence="1" type="ORF">CSW08_02905</name>
</gene>
<dbReference type="Proteomes" id="UP000233435">
    <property type="component" value="Unassembled WGS sequence"/>
</dbReference>
<proteinExistence type="predicted"/>